<feature type="transmembrane region" description="Helical" evidence="1">
    <location>
        <begin position="80"/>
        <end position="101"/>
    </location>
</feature>
<dbReference type="AlphaFoldDB" id="A0A5D2NJP8"/>
<accession>A0A5D2NJP8</accession>
<organism evidence="2 3">
    <name type="scientific">Gossypium tomentosum</name>
    <name type="common">Hawaiian cotton</name>
    <name type="synonym">Gossypium sandvicense</name>
    <dbReference type="NCBI Taxonomy" id="34277"/>
    <lineage>
        <taxon>Eukaryota</taxon>
        <taxon>Viridiplantae</taxon>
        <taxon>Streptophyta</taxon>
        <taxon>Embryophyta</taxon>
        <taxon>Tracheophyta</taxon>
        <taxon>Spermatophyta</taxon>
        <taxon>Magnoliopsida</taxon>
        <taxon>eudicotyledons</taxon>
        <taxon>Gunneridae</taxon>
        <taxon>Pentapetalae</taxon>
        <taxon>rosids</taxon>
        <taxon>malvids</taxon>
        <taxon>Malvales</taxon>
        <taxon>Malvaceae</taxon>
        <taxon>Malvoideae</taxon>
        <taxon>Gossypium</taxon>
    </lineage>
</organism>
<keyword evidence="1" id="KW-1133">Transmembrane helix</keyword>
<keyword evidence="1" id="KW-0812">Transmembrane</keyword>
<protein>
    <recommendedName>
        <fullName evidence="4">Transmembrane protein</fullName>
    </recommendedName>
</protein>
<proteinExistence type="predicted"/>
<name>A0A5D2NJP8_GOSTO</name>
<keyword evidence="3" id="KW-1185">Reference proteome</keyword>
<evidence type="ECO:0008006" key="4">
    <source>
        <dbReference type="Google" id="ProtNLM"/>
    </source>
</evidence>
<evidence type="ECO:0000256" key="1">
    <source>
        <dbReference type="SAM" id="Phobius"/>
    </source>
</evidence>
<dbReference type="Proteomes" id="UP000322667">
    <property type="component" value="Chromosome A11"/>
</dbReference>
<evidence type="ECO:0000313" key="2">
    <source>
        <dbReference type="EMBL" id="TYI03405.1"/>
    </source>
</evidence>
<sequence>MGSPQPAPPHPKIPPEISSFFFTLHFPNIGSPLPTEISFFFPFYFSQTASPLPRFPLFSPHFPQIGSPLHLRQQPSATSSSVACCCIFVGSLLFLFCIFLLNNQKLGVNFKIRRDKNGVILSLTIL</sequence>
<reference evidence="2 3" key="1">
    <citation type="submission" date="2019-07" db="EMBL/GenBank/DDBJ databases">
        <title>WGS assembly of Gossypium tomentosum.</title>
        <authorList>
            <person name="Chen Z.J."/>
            <person name="Sreedasyam A."/>
            <person name="Ando A."/>
            <person name="Song Q."/>
            <person name="De L."/>
            <person name="Hulse-Kemp A."/>
            <person name="Ding M."/>
            <person name="Ye W."/>
            <person name="Kirkbride R."/>
            <person name="Jenkins J."/>
            <person name="Plott C."/>
            <person name="Lovell J."/>
            <person name="Lin Y.-M."/>
            <person name="Vaughn R."/>
            <person name="Liu B."/>
            <person name="Li W."/>
            <person name="Simpson S."/>
            <person name="Scheffler B."/>
            <person name="Saski C."/>
            <person name="Grover C."/>
            <person name="Hu G."/>
            <person name="Conover J."/>
            <person name="Carlson J."/>
            <person name="Shu S."/>
            <person name="Boston L."/>
            <person name="Williams M."/>
            <person name="Peterson D."/>
            <person name="Mcgee K."/>
            <person name="Jones D."/>
            <person name="Wendel J."/>
            <person name="Stelly D."/>
            <person name="Grimwood J."/>
            <person name="Schmutz J."/>
        </authorList>
    </citation>
    <scope>NUCLEOTIDE SEQUENCE [LARGE SCALE GENOMIC DNA]</scope>
    <source>
        <strain evidence="2">7179.01</strain>
    </source>
</reference>
<gene>
    <name evidence="2" type="ORF">ES332_A11G337200v1</name>
</gene>
<keyword evidence="1" id="KW-0472">Membrane</keyword>
<evidence type="ECO:0000313" key="3">
    <source>
        <dbReference type="Proteomes" id="UP000322667"/>
    </source>
</evidence>
<dbReference type="EMBL" id="CM017620">
    <property type="protein sequence ID" value="TYI03405.1"/>
    <property type="molecule type" value="Genomic_DNA"/>
</dbReference>